<accession>A0AAW1J0R4</accession>
<dbReference type="EMBL" id="JASPKY010000452">
    <property type="protein sequence ID" value="KAK9696397.1"/>
    <property type="molecule type" value="Genomic_DNA"/>
</dbReference>
<reference evidence="2 3" key="1">
    <citation type="journal article" date="2024" name="BMC Genomics">
        <title>De novo assembly and annotation of Popillia japonica's genome with initial clues to its potential as an invasive pest.</title>
        <authorList>
            <person name="Cucini C."/>
            <person name="Boschi S."/>
            <person name="Funari R."/>
            <person name="Cardaioli E."/>
            <person name="Iannotti N."/>
            <person name="Marturano G."/>
            <person name="Paoli F."/>
            <person name="Bruttini M."/>
            <person name="Carapelli A."/>
            <person name="Frati F."/>
            <person name="Nardi F."/>
        </authorList>
    </citation>
    <scope>NUCLEOTIDE SEQUENCE [LARGE SCALE GENOMIC DNA]</scope>
    <source>
        <strain evidence="2">DMR45628</strain>
    </source>
</reference>
<evidence type="ECO:0000313" key="3">
    <source>
        <dbReference type="Proteomes" id="UP001458880"/>
    </source>
</evidence>
<protein>
    <submittedName>
        <fullName evidence="2">Uncharacterized protein</fullName>
    </submittedName>
</protein>
<gene>
    <name evidence="2" type="ORF">QE152_g31936</name>
</gene>
<feature type="region of interest" description="Disordered" evidence="1">
    <location>
        <begin position="62"/>
        <end position="101"/>
    </location>
</feature>
<proteinExistence type="predicted"/>
<keyword evidence="3" id="KW-1185">Reference proteome</keyword>
<dbReference type="AlphaFoldDB" id="A0AAW1J0R4"/>
<dbReference type="Proteomes" id="UP001458880">
    <property type="component" value="Unassembled WGS sequence"/>
</dbReference>
<sequence length="101" mass="11693">MTLHDLQPTRIRIQFPVDGLKMRLKIHQLIYTAGNHYSGLITTQSESQIPREGLEKLKKLEEIKGQDDTEEPPQLRTMVSSPFPEQRKKTKDPDETEENPP</sequence>
<comment type="caution">
    <text evidence="2">The sequence shown here is derived from an EMBL/GenBank/DDBJ whole genome shotgun (WGS) entry which is preliminary data.</text>
</comment>
<evidence type="ECO:0000313" key="2">
    <source>
        <dbReference type="EMBL" id="KAK9696397.1"/>
    </source>
</evidence>
<evidence type="ECO:0000256" key="1">
    <source>
        <dbReference type="SAM" id="MobiDB-lite"/>
    </source>
</evidence>
<name>A0AAW1J0R4_POPJA</name>
<organism evidence="2 3">
    <name type="scientific">Popillia japonica</name>
    <name type="common">Japanese beetle</name>
    <dbReference type="NCBI Taxonomy" id="7064"/>
    <lineage>
        <taxon>Eukaryota</taxon>
        <taxon>Metazoa</taxon>
        <taxon>Ecdysozoa</taxon>
        <taxon>Arthropoda</taxon>
        <taxon>Hexapoda</taxon>
        <taxon>Insecta</taxon>
        <taxon>Pterygota</taxon>
        <taxon>Neoptera</taxon>
        <taxon>Endopterygota</taxon>
        <taxon>Coleoptera</taxon>
        <taxon>Polyphaga</taxon>
        <taxon>Scarabaeiformia</taxon>
        <taxon>Scarabaeidae</taxon>
        <taxon>Rutelinae</taxon>
        <taxon>Popillia</taxon>
    </lineage>
</organism>